<evidence type="ECO:0000256" key="3">
    <source>
        <dbReference type="ARBA" id="ARBA00022912"/>
    </source>
</evidence>
<keyword evidence="3" id="KW-0904">Protein phosphatase</keyword>
<dbReference type="GO" id="GO:0005634">
    <property type="term" value="C:nucleus"/>
    <property type="evidence" value="ECO:0007669"/>
    <property type="project" value="TreeGrafter"/>
</dbReference>
<dbReference type="PROSITE" id="PS50055">
    <property type="entry name" value="TYR_PHOSPHATASE_PTP"/>
    <property type="match status" value="1"/>
</dbReference>
<dbReference type="PRINTS" id="PR00700">
    <property type="entry name" value="PRTYPHPHTASE"/>
</dbReference>
<name>T1HAA4_RHOPR</name>
<feature type="domain" description="Tyrosine-protein phosphatase" evidence="4">
    <location>
        <begin position="33"/>
        <end position="147"/>
    </location>
</feature>
<dbReference type="EMBL" id="ACPB03017017">
    <property type="status" value="NOT_ANNOTATED_CDS"/>
    <property type="molecule type" value="Genomic_DNA"/>
</dbReference>
<dbReference type="InterPro" id="IPR029021">
    <property type="entry name" value="Prot-tyrosine_phosphatase-like"/>
</dbReference>
<sequence>MKDEERPPLRVVLRNFLNHIENLESQISPDKSYDIEFQALKLFSENVKGLKEYSCLEGEKEINRKKNRYKDILPFDVSRVVLQEYNGIPGSDYINANYIKGASGSPAYIASQGPLPCTVNDFWRMVVQCEVHVIVMACNQEEAGKVI</sequence>
<proteinExistence type="predicted"/>
<dbReference type="Pfam" id="PF00102">
    <property type="entry name" value="Y_phosphatase"/>
    <property type="match status" value="1"/>
</dbReference>
<evidence type="ECO:0000313" key="6">
    <source>
        <dbReference type="Proteomes" id="UP000015103"/>
    </source>
</evidence>
<dbReference type="SUPFAM" id="SSF52799">
    <property type="entry name" value="(Phosphotyrosine protein) phosphatases II"/>
    <property type="match status" value="1"/>
</dbReference>
<keyword evidence="2" id="KW-0378">Hydrolase</keyword>
<dbReference type="HOGENOM" id="CLU_128819_0_0_1"/>
<dbReference type="SMART" id="SM00194">
    <property type="entry name" value="PTPc"/>
    <property type="match status" value="1"/>
</dbReference>
<dbReference type="InterPro" id="IPR000242">
    <property type="entry name" value="PTP_cat"/>
</dbReference>
<dbReference type="GO" id="GO:0004726">
    <property type="term" value="F:non-membrane spanning protein tyrosine phosphatase activity"/>
    <property type="evidence" value="ECO:0007669"/>
    <property type="project" value="InterPro"/>
</dbReference>
<dbReference type="VEuPathDB" id="VectorBase:RPRC000961"/>
<dbReference type="InParanoid" id="T1HAA4"/>
<evidence type="ECO:0000313" key="5">
    <source>
        <dbReference type="EnsemblMetazoa" id="RPRC000961-PA"/>
    </source>
</evidence>
<dbReference type="InterPro" id="IPR047170">
    <property type="entry name" value="PTN12/18/22"/>
</dbReference>
<evidence type="ECO:0000256" key="2">
    <source>
        <dbReference type="ARBA" id="ARBA00022801"/>
    </source>
</evidence>
<dbReference type="eggNOG" id="KOG0789">
    <property type="taxonomic scope" value="Eukaryota"/>
</dbReference>
<dbReference type="GO" id="GO:0005737">
    <property type="term" value="C:cytoplasm"/>
    <property type="evidence" value="ECO:0007669"/>
    <property type="project" value="TreeGrafter"/>
</dbReference>
<dbReference type="Gene3D" id="3.90.190.10">
    <property type="entry name" value="Protein tyrosine phosphatase superfamily"/>
    <property type="match status" value="1"/>
</dbReference>
<dbReference type="EnsemblMetazoa" id="RPRC000961-RA">
    <property type="protein sequence ID" value="RPRC000961-PA"/>
    <property type="gene ID" value="RPRC000961"/>
</dbReference>
<dbReference type="AlphaFoldDB" id="T1HAA4"/>
<protein>
    <recommendedName>
        <fullName evidence="1">protein-tyrosine-phosphatase</fullName>
        <ecNumber evidence="1">3.1.3.48</ecNumber>
    </recommendedName>
</protein>
<evidence type="ECO:0000256" key="1">
    <source>
        <dbReference type="ARBA" id="ARBA00013064"/>
    </source>
</evidence>
<dbReference type="Proteomes" id="UP000015103">
    <property type="component" value="Unassembled WGS sequence"/>
</dbReference>
<accession>T1HAA4</accession>
<dbReference type="OMA" id="HVIVMAC"/>
<reference evidence="5" key="1">
    <citation type="submission" date="2015-05" db="UniProtKB">
        <authorList>
            <consortium name="EnsemblMetazoa"/>
        </authorList>
    </citation>
    <scope>IDENTIFICATION</scope>
</reference>
<dbReference type="STRING" id="13249.T1HAA4"/>
<keyword evidence="6" id="KW-1185">Reference proteome</keyword>
<organism evidence="5 6">
    <name type="scientific">Rhodnius prolixus</name>
    <name type="common">Triatomid bug</name>
    <dbReference type="NCBI Taxonomy" id="13249"/>
    <lineage>
        <taxon>Eukaryota</taxon>
        <taxon>Metazoa</taxon>
        <taxon>Ecdysozoa</taxon>
        <taxon>Arthropoda</taxon>
        <taxon>Hexapoda</taxon>
        <taxon>Insecta</taxon>
        <taxon>Pterygota</taxon>
        <taxon>Neoptera</taxon>
        <taxon>Paraneoptera</taxon>
        <taxon>Hemiptera</taxon>
        <taxon>Heteroptera</taxon>
        <taxon>Panheteroptera</taxon>
        <taxon>Cimicomorpha</taxon>
        <taxon>Reduviidae</taxon>
        <taxon>Triatominae</taxon>
        <taxon>Rhodnius</taxon>
    </lineage>
</organism>
<dbReference type="PANTHER" id="PTHR45983:SF2">
    <property type="entry name" value="PROTEIN-TYROSINE-PHOSPHATASE"/>
    <property type="match status" value="1"/>
</dbReference>
<dbReference type="EC" id="3.1.3.48" evidence="1"/>
<dbReference type="PANTHER" id="PTHR45983">
    <property type="entry name" value="TYROSINE PHOSPHATSE N18, PUTATIVE-RELATED"/>
    <property type="match status" value="1"/>
</dbReference>
<evidence type="ECO:0000259" key="4">
    <source>
        <dbReference type="PROSITE" id="PS50055"/>
    </source>
</evidence>